<feature type="transmembrane region" description="Helical" evidence="1">
    <location>
        <begin position="187"/>
        <end position="206"/>
    </location>
</feature>
<dbReference type="RefSeq" id="WP_184261962.1">
    <property type="nucleotide sequence ID" value="NZ_JACIIX010000002.1"/>
</dbReference>
<feature type="transmembrane region" description="Helical" evidence="1">
    <location>
        <begin position="66"/>
        <end position="83"/>
    </location>
</feature>
<dbReference type="PANTHER" id="PTHR38457:SF1">
    <property type="entry name" value="REGULATOR ABRB-RELATED"/>
    <property type="match status" value="1"/>
</dbReference>
<comment type="caution">
    <text evidence="2">The sequence shown here is derived from an EMBL/GenBank/DDBJ whole genome shotgun (WGS) entry which is preliminary data.</text>
</comment>
<dbReference type="EMBL" id="JACIIX010000002">
    <property type="protein sequence ID" value="MBB6209583.1"/>
    <property type="molecule type" value="Genomic_DNA"/>
</dbReference>
<feature type="transmembrane region" description="Helical" evidence="1">
    <location>
        <begin position="268"/>
        <end position="289"/>
    </location>
</feature>
<evidence type="ECO:0000256" key="1">
    <source>
        <dbReference type="SAM" id="Phobius"/>
    </source>
</evidence>
<keyword evidence="1" id="KW-0472">Membrane</keyword>
<feature type="transmembrane region" description="Helical" evidence="1">
    <location>
        <begin position="89"/>
        <end position="111"/>
    </location>
</feature>
<name>A0A7X0DL24_NOVIT</name>
<dbReference type="Proteomes" id="UP000544872">
    <property type="component" value="Unassembled WGS sequence"/>
</dbReference>
<accession>A0A7X0DL24</accession>
<dbReference type="PANTHER" id="PTHR38457">
    <property type="entry name" value="REGULATOR ABRB-RELATED"/>
    <property type="match status" value="1"/>
</dbReference>
<proteinExistence type="predicted"/>
<sequence>MPLPALPTRADLTGWVVTVVASTVAALGFDLLALPAAWVSGPMLATAALALCGVRVVMPQQLRQPVLLLLGIAMGAAVTPAVVAELPRWPWTLLGVILTLPLVMTALMGYYRKLSGADRITAFMASVPGSLGFVLALAIEVKADVRQVALVHAIRLFLLVLILPVVVTMGGAMATVAPAAARLSHDPGQIAVLIGASLALGGVLHLCRMPSSLMVGGMIGSAVLHGTGLSHATLPQPVLSGCLLVLGAMIGTRFAGTPPRQLLQMLPTAVGGTLIAAVLATGLAALVGWLTGFGFGQMVMAYAPGGLEAMVFVAMALGYDPAFVGGHHLFRVLFTAFALPLVVRVMFPELRTGKKTARTEDPPGG</sequence>
<dbReference type="AlphaFoldDB" id="A0A7X0DL24"/>
<evidence type="ECO:0000313" key="2">
    <source>
        <dbReference type="EMBL" id="MBB6209583.1"/>
    </source>
</evidence>
<evidence type="ECO:0000313" key="3">
    <source>
        <dbReference type="Proteomes" id="UP000544872"/>
    </source>
</evidence>
<organism evidence="2 3">
    <name type="scientific">Novispirillum itersonii</name>
    <name type="common">Aquaspirillum itersonii</name>
    <dbReference type="NCBI Taxonomy" id="189"/>
    <lineage>
        <taxon>Bacteria</taxon>
        <taxon>Pseudomonadati</taxon>
        <taxon>Pseudomonadota</taxon>
        <taxon>Alphaproteobacteria</taxon>
        <taxon>Rhodospirillales</taxon>
        <taxon>Novispirillaceae</taxon>
        <taxon>Novispirillum</taxon>
    </lineage>
</organism>
<dbReference type="PIRSF" id="PIRSF038991">
    <property type="entry name" value="Protein_AbrB"/>
    <property type="match status" value="1"/>
</dbReference>
<dbReference type="GO" id="GO:0016020">
    <property type="term" value="C:membrane"/>
    <property type="evidence" value="ECO:0007669"/>
    <property type="project" value="InterPro"/>
</dbReference>
<keyword evidence="3" id="KW-1185">Reference proteome</keyword>
<keyword evidence="1" id="KW-0812">Transmembrane</keyword>
<evidence type="ECO:0008006" key="4">
    <source>
        <dbReference type="Google" id="ProtNLM"/>
    </source>
</evidence>
<protein>
    <recommendedName>
        <fullName evidence="4">Ammonia monooxygenase</fullName>
    </recommendedName>
</protein>
<gene>
    <name evidence="2" type="ORF">FHS48_000985</name>
</gene>
<keyword evidence="1" id="KW-1133">Transmembrane helix</keyword>
<dbReference type="Pfam" id="PF05145">
    <property type="entry name" value="AbrB"/>
    <property type="match status" value="1"/>
</dbReference>
<feature type="transmembrane region" description="Helical" evidence="1">
    <location>
        <begin position="35"/>
        <end position="54"/>
    </location>
</feature>
<dbReference type="GO" id="GO:0010468">
    <property type="term" value="P:regulation of gene expression"/>
    <property type="evidence" value="ECO:0007669"/>
    <property type="project" value="InterPro"/>
</dbReference>
<reference evidence="2 3" key="1">
    <citation type="submission" date="2020-08" db="EMBL/GenBank/DDBJ databases">
        <title>Genomic Encyclopedia of Type Strains, Phase IV (KMG-IV): sequencing the most valuable type-strain genomes for metagenomic binning, comparative biology and taxonomic classification.</title>
        <authorList>
            <person name="Goeker M."/>
        </authorList>
    </citation>
    <scope>NUCLEOTIDE SEQUENCE [LARGE SCALE GENOMIC DNA]</scope>
    <source>
        <strain evidence="2 3">DSM 11590</strain>
    </source>
</reference>
<feature type="transmembrane region" description="Helical" evidence="1">
    <location>
        <begin position="12"/>
        <end position="29"/>
    </location>
</feature>
<feature type="transmembrane region" description="Helical" evidence="1">
    <location>
        <begin position="295"/>
        <end position="317"/>
    </location>
</feature>
<dbReference type="InterPro" id="IPR017516">
    <property type="entry name" value="AbrB_dup"/>
</dbReference>
<feature type="transmembrane region" description="Helical" evidence="1">
    <location>
        <begin position="329"/>
        <end position="347"/>
    </location>
</feature>
<feature type="transmembrane region" description="Helical" evidence="1">
    <location>
        <begin position="238"/>
        <end position="256"/>
    </location>
</feature>
<dbReference type="InterPro" id="IPR007820">
    <property type="entry name" value="AbrB_fam"/>
</dbReference>
<feature type="transmembrane region" description="Helical" evidence="1">
    <location>
        <begin position="156"/>
        <end position="181"/>
    </location>
</feature>
<dbReference type="NCBIfam" id="TIGR03082">
    <property type="entry name" value="Gneg_AbrB_dup"/>
    <property type="match status" value="2"/>
</dbReference>